<keyword evidence="2" id="KW-1185">Reference proteome</keyword>
<gene>
    <name evidence="1" type="ORF">Taro_050299</name>
</gene>
<dbReference type="Proteomes" id="UP000652761">
    <property type="component" value="Unassembled WGS sequence"/>
</dbReference>
<proteinExistence type="predicted"/>
<sequence>MDLQLCVCRCGVGWSPQLFDFFLVERQLDLSSVTARLRGCSCVVLSGLDTGLISKFDSFEVCPGDGTVVTTVVVCGVPEWWHSFGYGWYLYPVWVIVCGGMSYTSLSGVDVELCFVEVKWCDLPLNAFLPFLGTDQLLVSGPVPMCLEFACEAYSLDNVCVVFLDTHTPVFELYVRLREIRQWDSDFPEFVLVSPVARS</sequence>
<evidence type="ECO:0000313" key="1">
    <source>
        <dbReference type="EMBL" id="MQM17331.1"/>
    </source>
</evidence>
<comment type="caution">
    <text evidence="1">The sequence shown here is derived from an EMBL/GenBank/DDBJ whole genome shotgun (WGS) entry which is preliminary data.</text>
</comment>
<organism evidence="1 2">
    <name type="scientific">Colocasia esculenta</name>
    <name type="common">Wild taro</name>
    <name type="synonym">Arum esculentum</name>
    <dbReference type="NCBI Taxonomy" id="4460"/>
    <lineage>
        <taxon>Eukaryota</taxon>
        <taxon>Viridiplantae</taxon>
        <taxon>Streptophyta</taxon>
        <taxon>Embryophyta</taxon>
        <taxon>Tracheophyta</taxon>
        <taxon>Spermatophyta</taxon>
        <taxon>Magnoliopsida</taxon>
        <taxon>Liliopsida</taxon>
        <taxon>Araceae</taxon>
        <taxon>Aroideae</taxon>
        <taxon>Colocasieae</taxon>
        <taxon>Colocasia</taxon>
    </lineage>
</organism>
<name>A0A843XDI0_COLES</name>
<evidence type="ECO:0000313" key="2">
    <source>
        <dbReference type="Proteomes" id="UP000652761"/>
    </source>
</evidence>
<dbReference type="AlphaFoldDB" id="A0A843XDI0"/>
<protein>
    <submittedName>
        <fullName evidence="1">Uncharacterized protein</fullName>
    </submittedName>
</protein>
<accession>A0A843XDI0</accession>
<dbReference type="EMBL" id="NMUH01007471">
    <property type="protein sequence ID" value="MQM17331.1"/>
    <property type="molecule type" value="Genomic_DNA"/>
</dbReference>
<reference evidence="1" key="1">
    <citation type="submission" date="2017-07" db="EMBL/GenBank/DDBJ databases">
        <title>Taro Niue Genome Assembly and Annotation.</title>
        <authorList>
            <person name="Atibalentja N."/>
            <person name="Keating K."/>
            <person name="Fields C.J."/>
        </authorList>
    </citation>
    <scope>NUCLEOTIDE SEQUENCE</scope>
    <source>
        <strain evidence="1">Niue_2</strain>
        <tissue evidence="1">Leaf</tissue>
    </source>
</reference>